<keyword evidence="2" id="KW-1185">Reference proteome</keyword>
<sequence>MRILATTQSYLQCLHGTGVLKSLDSTRFSLVDFILGKPWDEIVTCAGGYAVIASAATSSRWDEMLTKIESLPRLPFVFPMPKPSIQISVKVSMLLSSIVRTVGRVK</sequence>
<accession>D2R969</accession>
<name>D2R969_PIRSD</name>
<dbReference type="Proteomes" id="UP000001887">
    <property type="component" value="Chromosome"/>
</dbReference>
<reference evidence="1 2" key="1">
    <citation type="journal article" date="2009" name="Stand. Genomic Sci.">
        <title>Complete genome sequence of Pirellula staleyi type strain (ATCC 27377).</title>
        <authorList>
            <person name="Clum A."/>
            <person name="Tindall B.J."/>
            <person name="Sikorski J."/>
            <person name="Ivanova N."/>
            <person name="Mavrommatis K."/>
            <person name="Lucas S."/>
            <person name="Glavina del Rio T."/>
            <person name="Nolan M."/>
            <person name="Chen F."/>
            <person name="Tice H."/>
            <person name="Pitluck S."/>
            <person name="Cheng J.F."/>
            <person name="Chertkov O."/>
            <person name="Brettin T."/>
            <person name="Han C."/>
            <person name="Detter J.C."/>
            <person name="Kuske C."/>
            <person name="Bruce D."/>
            <person name="Goodwin L."/>
            <person name="Ovchinikova G."/>
            <person name="Pati A."/>
            <person name="Mikhailova N."/>
            <person name="Chen A."/>
            <person name="Palaniappan K."/>
            <person name="Land M."/>
            <person name="Hauser L."/>
            <person name="Chang Y.J."/>
            <person name="Jeffries C.D."/>
            <person name="Chain P."/>
            <person name="Rohde M."/>
            <person name="Goker M."/>
            <person name="Bristow J."/>
            <person name="Eisen J.A."/>
            <person name="Markowitz V."/>
            <person name="Hugenholtz P."/>
            <person name="Kyrpides N.C."/>
            <person name="Klenk H.P."/>
            <person name="Lapidus A."/>
        </authorList>
    </citation>
    <scope>NUCLEOTIDE SEQUENCE [LARGE SCALE GENOMIC DNA]</scope>
    <source>
        <strain evidence="2">ATCC 27377 / DSM 6068 / ICPB 4128</strain>
    </source>
</reference>
<dbReference type="HOGENOM" id="CLU_2220702_0_0_0"/>
<dbReference type="KEGG" id="psl:Psta_1218"/>
<dbReference type="EMBL" id="CP001848">
    <property type="protein sequence ID" value="ADB15896.1"/>
    <property type="molecule type" value="Genomic_DNA"/>
</dbReference>
<organism evidence="1 2">
    <name type="scientific">Pirellula staleyi (strain ATCC 27377 / DSM 6068 / ICPB 4128)</name>
    <name type="common">Pirella staleyi</name>
    <dbReference type="NCBI Taxonomy" id="530564"/>
    <lineage>
        <taxon>Bacteria</taxon>
        <taxon>Pseudomonadati</taxon>
        <taxon>Planctomycetota</taxon>
        <taxon>Planctomycetia</taxon>
        <taxon>Pirellulales</taxon>
        <taxon>Pirellulaceae</taxon>
        <taxon>Pirellula</taxon>
    </lineage>
</organism>
<dbReference type="AlphaFoldDB" id="D2R969"/>
<gene>
    <name evidence="1" type="ordered locus">Psta_1218</name>
</gene>
<protein>
    <submittedName>
        <fullName evidence="1">Uncharacterized protein</fullName>
    </submittedName>
</protein>
<evidence type="ECO:0000313" key="1">
    <source>
        <dbReference type="EMBL" id="ADB15896.1"/>
    </source>
</evidence>
<proteinExistence type="predicted"/>
<evidence type="ECO:0000313" key="2">
    <source>
        <dbReference type="Proteomes" id="UP000001887"/>
    </source>
</evidence>
<dbReference type="STRING" id="530564.Psta_1218"/>